<reference evidence="1" key="2">
    <citation type="journal article" date="2015" name="Data Brief">
        <title>Shoot transcriptome of the giant reed, Arundo donax.</title>
        <authorList>
            <person name="Barrero R.A."/>
            <person name="Guerrero F.D."/>
            <person name="Moolhuijzen P."/>
            <person name="Goolsby J.A."/>
            <person name="Tidwell J."/>
            <person name="Bellgard S.E."/>
            <person name="Bellgard M.I."/>
        </authorList>
    </citation>
    <scope>NUCLEOTIDE SEQUENCE</scope>
    <source>
        <tissue evidence="1">Shoot tissue taken approximately 20 cm above the soil surface</tissue>
    </source>
</reference>
<organism evidence="1">
    <name type="scientific">Arundo donax</name>
    <name type="common">Giant reed</name>
    <name type="synonym">Donax arundinaceus</name>
    <dbReference type="NCBI Taxonomy" id="35708"/>
    <lineage>
        <taxon>Eukaryota</taxon>
        <taxon>Viridiplantae</taxon>
        <taxon>Streptophyta</taxon>
        <taxon>Embryophyta</taxon>
        <taxon>Tracheophyta</taxon>
        <taxon>Spermatophyta</taxon>
        <taxon>Magnoliopsida</taxon>
        <taxon>Liliopsida</taxon>
        <taxon>Poales</taxon>
        <taxon>Poaceae</taxon>
        <taxon>PACMAD clade</taxon>
        <taxon>Arundinoideae</taxon>
        <taxon>Arundineae</taxon>
        <taxon>Arundo</taxon>
    </lineage>
</organism>
<proteinExistence type="predicted"/>
<reference evidence="1" key="1">
    <citation type="submission" date="2014-09" db="EMBL/GenBank/DDBJ databases">
        <authorList>
            <person name="Magalhaes I.L.F."/>
            <person name="Oliveira U."/>
            <person name="Santos F.R."/>
            <person name="Vidigal T.H.D.A."/>
            <person name="Brescovit A.D."/>
            <person name="Santos A.J."/>
        </authorList>
    </citation>
    <scope>NUCLEOTIDE SEQUENCE</scope>
    <source>
        <tissue evidence="1">Shoot tissue taken approximately 20 cm above the soil surface</tissue>
    </source>
</reference>
<dbReference type="AlphaFoldDB" id="A0A0A9GTJ6"/>
<name>A0A0A9GTJ6_ARUDO</name>
<accession>A0A0A9GTJ6</accession>
<sequence>MLLVNNTYKLRISAGKWHGCTRGLQMQCVHTGSKWKDHNRSQSIVKMSKRQTL</sequence>
<protein>
    <submittedName>
        <fullName evidence="1">Uncharacterized protein</fullName>
    </submittedName>
</protein>
<evidence type="ECO:0000313" key="1">
    <source>
        <dbReference type="EMBL" id="JAE23883.1"/>
    </source>
</evidence>
<dbReference type="EMBL" id="GBRH01174013">
    <property type="protein sequence ID" value="JAE23883.1"/>
    <property type="molecule type" value="Transcribed_RNA"/>
</dbReference>